<dbReference type="Proteomes" id="UP000236723">
    <property type="component" value="Unassembled WGS sequence"/>
</dbReference>
<evidence type="ECO:0000313" key="2">
    <source>
        <dbReference type="EMBL" id="SEG81689.1"/>
    </source>
</evidence>
<reference evidence="3" key="1">
    <citation type="submission" date="2016-10" db="EMBL/GenBank/DDBJ databases">
        <authorList>
            <person name="Varghese N."/>
            <person name="Submissions S."/>
        </authorList>
    </citation>
    <scope>NUCLEOTIDE SEQUENCE [LARGE SCALE GENOMIC DNA]</scope>
    <source>
        <strain evidence="3">DSM 43163</strain>
    </source>
</reference>
<keyword evidence="1" id="KW-1133">Transmembrane helix</keyword>
<dbReference type="EMBL" id="FNVO01000014">
    <property type="protein sequence ID" value="SEG81689.1"/>
    <property type="molecule type" value="Genomic_DNA"/>
</dbReference>
<dbReference type="RefSeq" id="WP_103941469.1">
    <property type="nucleotide sequence ID" value="NZ_FNVO01000014.1"/>
</dbReference>
<evidence type="ECO:0000313" key="3">
    <source>
        <dbReference type="Proteomes" id="UP000236723"/>
    </source>
</evidence>
<name>A0A1H6D8Z3_9ACTN</name>
<accession>A0A1H6D8Z3</accession>
<evidence type="ECO:0000256" key="1">
    <source>
        <dbReference type="SAM" id="Phobius"/>
    </source>
</evidence>
<feature type="transmembrane region" description="Helical" evidence="1">
    <location>
        <begin position="43"/>
        <end position="66"/>
    </location>
</feature>
<keyword evidence="1" id="KW-0472">Membrane</keyword>
<organism evidence="2 3">
    <name type="scientific">Thermomonospora echinospora</name>
    <dbReference type="NCBI Taxonomy" id="1992"/>
    <lineage>
        <taxon>Bacteria</taxon>
        <taxon>Bacillati</taxon>
        <taxon>Actinomycetota</taxon>
        <taxon>Actinomycetes</taxon>
        <taxon>Streptosporangiales</taxon>
        <taxon>Thermomonosporaceae</taxon>
        <taxon>Thermomonospora</taxon>
    </lineage>
</organism>
<sequence>MGEQGQRGATAPLVLHILIVTVYEGIILMAFSSTRSPVRRRSARVLAVGALAIPVVAVTTPTATAAPHVVDPVALLTCVSESASLNVDPAGLSAELPLTSCLTGP</sequence>
<keyword evidence="3" id="KW-1185">Reference proteome</keyword>
<protein>
    <submittedName>
        <fullName evidence="2">Uncharacterized protein</fullName>
    </submittedName>
</protein>
<dbReference type="AlphaFoldDB" id="A0A1H6D8Z3"/>
<keyword evidence="1" id="KW-0812">Transmembrane</keyword>
<proteinExistence type="predicted"/>
<gene>
    <name evidence="2" type="ORF">SAMN04489712_114119</name>
</gene>
<feature type="transmembrane region" description="Helical" evidence="1">
    <location>
        <begin position="13"/>
        <end position="31"/>
    </location>
</feature>